<evidence type="ECO:0000256" key="1">
    <source>
        <dbReference type="ARBA" id="ARBA00022723"/>
    </source>
</evidence>
<feature type="compositionally biased region" description="Polar residues" evidence="5">
    <location>
        <begin position="107"/>
        <end position="121"/>
    </location>
</feature>
<evidence type="ECO:0000313" key="7">
    <source>
        <dbReference type="EMBL" id="KAK2719651.1"/>
    </source>
</evidence>
<feature type="domain" description="RanBP2-type" evidence="6">
    <location>
        <begin position="1250"/>
        <end position="1279"/>
    </location>
</feature>
<dbReference type="GO" id="GO:0008237">
    <property type="term" value="F:metallopeptidase activity"/>
    <property type="evidence" value="ECO:0007669"/>
    <property type="project" value="TreeGrafter"/>
</dbReference>
<comment type="caution">
    <text evidence="7">The sequence shown here is derived from an EMBL/GenBank/DDBJ whole genome shotgun (WGS) entry which is preliminary data.</text>
</comment>
<dbReference type="PANTHER" id="PTHR46622">
    <property type="entry name" value="DNA-DEPENDENT METALLOPROTEASE WSS1"/>
    <property type="match status" value="1"/>
</dbReference>
<dbReference type="PROSITE" id="PS01358">
    <property type="entry name" value="ZF_RANBP2_1"/>
    <property type="match status" value="1"/>
</dbReference>
<evidence type="ECO:0000256" key="3">
    <source>
        <dbReference type="ARBA" id="ARBA00022833"/>
    </source>
</evidence>
<sequence>MTSIFNGLSKVFSAVPSWLKEKLSPGKVSNGECEDTAIVKQRTKYQDAFHTPLSTKMLLDDQGKNIDTEGDNMITSTSISSSAFVESHLQDSQLSILAVPLNASLQSTNQFNNSSSKTLQVNRKRRLDHNESAESSTNVSRTPNVFTEDSDLGINSVKRARPSLWSSTSNRSVTEKPSTYLPMPRSEMFQSPFYPGNTTYGGASAYRFEATRSFRRQVISVKNRVKPADKPRPMSTMARRIYEALESYSPPAHLETPRRQMSILDLSSNSIGPFTGFSIPSKSLGPTLNALPLPPSPARVIFPPLKKTKELREPSEFPLSDLQQMAVQKTETGGKIVTKVSDATKRTKVENRVNDFQLETEEKPLLEVSAPPKIVVSAPLKPLIPGFENKAASVEERNENYTDVKCIETISLNDDQIETLVPANFKFDECPSFEDPKLISLVLAASKKPRVETNQGVSEKWTCKNCLVTHGTDMKFCPACEEEKDKVKEPIAQSPSLVETNQGVPEKWTCKNCLVTHGTDMKFCPACEEEKDKVKEPIAQSPSLVETNQGVPEKWTCKNCLVTHGTDMKFCPACEEEKDKVKEPIAQSPSLVETNQGVPEKWTCKNCLVTHGTDMKFCPACEEEKDKVKEPIAQSPSLVETNQGVSEKWTCKNCLVTHGTDMKFCPACEEEKDKVKEPIAQSPSLVETNQGVPEKWTCKNCLVTHGTDMKFCPACEEEKDKVKEPIAQSPSLVETNQGVPEKWTCKNCLVTHGTDMKFCPACEEEKDKVKEPIAQSPSLVETNQGVPEKWTCKNCLVTHGTDMKFCPACEEEKDKVKEPIAQSPSLVETNQGVPEKWTCKNCLVTHGTDMKFCPACEEEKDKVKEPIAQSPSLVETNQGVPEKWTCKNCLVTHGTDMKFCPACEEEKDKVKEPIAQSPSLVETNQGVPEKWTCKNCLVTHGTDMKFCPACEEEKDKVKEPIAQSPSLVETNQGVPEKWTCKNCLVTHGTDMKFCPACEEEKDKVKEPIAQSPSLVETNQGVPEKWTCKNCLVTHGTDMKFCPACEEEKDKVKEPIAQSPSLVETNQGVPEKWTCKNCLVTHGTDMKFCPACEEEKDKVKEPIAQSPSLVETNQGVPEKWTCKNCLVTHGTDMKFCPACEEEKDKVKEPIAQSPSLVETNQGVSEKWTCKNCLVTHGTDMKFCPACEEEKDKVKEPIAQSPSLIETFKECFLPNLAENGNCAASTTSKPRSTPLQPKQPIILVSSAAFEPKPGGWTCPGCRVSNEECAFNCISCSGSKHEAAKPSQETISSSKDSKAKAVSASASMAAPFQFGVPIECQDSDKVLQGNEAHDFKFRVPATPTKNIFVNSRSGANAKPTEVCPLAPFLKRKLEDTREPSQETIPSAKDLEAEAVSASANVAAPFRFGVPIESQDSDKVLQGNEVHDFKFRVPATPTKNIFVNSRSGANANPTQVCPLAPFLKRKSEDTREPSQETISSSKDLKAEAVSASANVAAPFQFGVPIESQDSDKVLQGNEVHDFKFRVPPTPTKNIFVNSRSGANAKPTQVCPLAPFLKRKSEDARGIKVSVAGKNANIIEKGTKRFKPSVTSESPGKQVKLQEKITSSGQNHLQYFDSERPFGGMRSGLNVKGSKECEKNFRSRANVESAKVCPKAPFLKQKLEDARKIKVFAPGKNAHINERGLKRFKPSVTFESPGKQVELQAKNILMTKPGPSPTYKYGDLPIVVVTAAESPPGSPGQSRSSQSSREEYHIFTGYVATQEKKPKRKRSKEIKSENKLGLSWTKQLQIKCENIEDLLRKIRPYSYKNTAHNTVGIQCDSSVSSESFTANYNIKSGKGGKRSPLLRQNALSKASIFHEKELSNSIVTDSLKIISTSIRSR</sequence>
<reference evidence="7" key="1">
    <citation type="submission" date="2023-07" db="EMBL/GenBank/DDBJ databases">
        <title>Chromosome-level genome assembly of Artemia franciscana.</title>
        <authorList>
            <person name="Jo E."/>
        </authorList>
    </citation>
    <scope>NUCLEOTIDE SEQUENCE</scope>
    <source>
        <tissue evidence="7">Whole body</tissue>
    </source>
</reference>
<protein>
    <recommendedName>
        <fullName evidence="6">RanBP2-type domain-containing protein</fullName>
    </recommendedName>
</protein>
<feature type="region of interest" description="Disordered" evidence="5">
    <location>
        <begin position="107"/>
        <end position="147"/>
    </location>
</feature>
<feature type="compositionally biased region" description="Polar residues" evidence="5">
    <location>
        <begin position="133"/>
        <end position="147"/>
    </location>
</feature>
<evidence type="ECO:0000256" key="5">
    <source>
        <dbReference type="SAM" id="MobiDB-lite"/>
    </source>
</evidence>
<gene>
    <name evidence="7" type="ORF">QYM36_005212</name>
</gene>
<keyword evidence="8" id="KW-1185">Reference proteome</keyword>
<feature type="region of interest" description="Disordered" evidence="5">
    <location>
        <begin position="1461"/>
        <end position="1480"/>
    </location>
</feature>
<proteinExistence type="predicted"/>
<dbReference type="InterPro" id="IPR053000">
    <property type="entry name" value="WSS1-like_metalloprotease"/>
</dbReference>
<evidence type="ECO:0000256" key="2">
    <source>
        <dbReference type="ARBA" id="ARBA00022771"/>
    </source>
</evidence>
<dbReference type="GO" id="GO:0005634">
    <property type="term" value="C:nucleus"/>
    <property type="evidence" value="ECO:0007669"/>
    <property type="project" value="TreeGrafter"/>
</dbReference>
<accession>A0AA88LBT3</accession>
<dbReference type="GO" id="GO:0008270">
    <property type="term" value="F:zinc ion binding"/>
    <property type="evidence" value="ECO:0007669"/>
    <property type="project" value="UniProtKB-KW"/>
</dbReference>
<evidence type="ECO:0000259" key="6">
    <source>
        <dbReference type="PROSITE" id="PS50199"/>
    </source>
</evidence>
<name>A0AA88LBT3_ARTSF</name>
<dbReference type="InterPro" id="IPR001876">
    <property type="entry name" value="Znf_RanBP2"/>
</dbReference>
<evidence type="ECO:0000256" key="4">
    <source>
        <dbReference type="PROSITE-ProRule" id="PRU00322"/>
    </source>
</evidence>
<dbReference type="EMBL" id="JAVRJZ010000008">
    <property type="protein sequence ID" value="KAK2719651.1"/>
    <property type="molecule type" value="Genomic_DNA"/>
</dbReference>
<feature type="compositionally biased region" description="Basic and acidic residues" evidence="5">
    <location>
        <begin position="1461"/>
        <end position="1470"/>
    </location>
</feature>
<dbReference type="PROSITE" id="PS50199">
    <property type="entry name" value="ZF_RANBP2_2"/>
    <property type="match status" value="1"/>
</dbReference>
<organism evidence="7 8">
    <name type="scientific">Artemia franciscana</name>
    <name type="common">Brine shrimp</name>
    <name type="synonym">Artemia sanfranciscana</name>
    <dbReference type="NCBI Taxonomy" id="6661"/>
    <lineage>
        <taxon>Eukaryota</taxon>
        <taxon>Metazoa</taxon>
        <taxon>Ecdysozoa</taxon>
        <taxon>Arthropoda</taxon>
        <taxon>Crustacea</taxon>
        <taxon>Branchiopoda</taxon>
        <taxon>Anostraca</taxon>
        <taxon>Artemiidae</taxon>
        <taxon>Artemia</taxon>
    </lineage>
</organism>
<dbReference type="PANTHER" id="PTHR46622:SF1">
    <property type="entry name" value="DNA-DEPENDENT METALLOPROTEASE WSS1"/>
    <property type="match status" value="1"/>
</dbReference>
<dbReference type="SMART" id="SM00547">
    <property type="entry name" value="ZnF_RBZ"/>
    <property type="match status" value="17"/>
</dbReference>
<keyword evidence="3" id="KW-0862">Zinc</keyword>
<evidence type="ECO:0000313" key="8">
    <source>
        <dbReference type="Proteomes" id="UP001187531"/>
    </source>
</evidence>
<keyword evidence="1" id="KW-0479">Metal-binding</keyword>
<dbReference type="Gene3D" id="4.10.1060.10">
    <property type="entry name" value="Zinc finger, RanBP2-type"/>
    <property type="match status" value="1"/>
</dbReference>
<dbReference type="Proteomes" id="UP001187531">
    <property type="component" value="Unassembled WGS sequence"/>
</dbReference>
<keyword evidence="2 4" id="KW-0863">Zinc-finger</keyword>
<dbReference type="GO" id="GO:0006281">
    <property type="term" value="P:DNA repair"/>
    <property type="evidence" value="ECO:0007669"/>
    <property type="project" value="TreeGrafter"/>
</dbReference>